<feature type="region of interest" description="Disordered" evidence="2">
    <location>
        <begin position="36"/>
        <end position="72"/>
    </location>
</feature>
<evidence type="ECO:0000313" key="3">
    <source>
        <dbReference type="EMBL" id="VDO04232.1"/>
    </source>
</evidence>
<gene>
    <name evidence="3" type="ORF">HPLM_LOCUS53</name>
</gene>
<dbReference type="AlphaFoldDB" id="A0A0N4VRZ7"/>
<reference evidence="3 4" key="2">
    <citation type="submission" date="2018-11" db="EMBL/GenBank/DDBJ databases">
        <authorList>
            <consortium name="Pathogen Informatics"/>
        </authorList>
    </citation>
    <scope>NUCLEOTIDE SEQUENCE [LARGE SCALE GENOMIC DNA]</scope>
    <source>
        <strain evidence="3 4">MHpl1</strain>
    </source>
</reference>
<sequence length="209" mass="24441">MVLDKKLYNFIDHKERSNKELGEDLGSTTMKAFAFEQDDSAKHDRKRLDYGSARQRQRRRNEDMRDRKFETQVPRGKALKWWKKGNSDQEEPPLQSRKRADYVGRKRSTSAKAMCDWKVQGTEEHVARLAENAKECQRRRYGLESTAKYFASLEENVERQRRRRERKALRIMFLGVGKCSDSAKKTRIGKNGGTSEYIGGKRTTIAEKT</sequence>
<keyword evidence="1" id="KW-0175">Coiled coil</keyword>
<organism evidence="5">
    <name type="scientific">Haemonchus placei</name>
    <name type="common">Barber's pole worm</name>
    <dbReference type="NCBI Taxonomy" id="6290"/>
    <lineage>
        <taxon>Eukaryota</taxon>
        <taxon>Metazoa</taxon>
        <taxon>Ecdysozoa</taxon>
        <taxon>Nematoda</taxon>
        <taxon>Chromadorea</taxon>
        <taxon>Rhabditida</taxon>
        <taxon>Rhabditina</taxon>
        <taxon>Rhabditomorpha</taxon>
        <taxon>Strongyloidea</taxon>
        <taxon>Trichostrongylidae</taxon>
        <taxon>Haemonchus</taxon>
    </lineage>
</organism>
<evidence type="ECO:0000313" key="4">
    <source>
        <dbReference type="Proteomes" id="UP000268014"/>
    </source>
</evidence>
<evidence type="ECO:0000256" key="2">
    <source>
        <dbReference type="SAM" id="MobiDB-lite"/>
    </source>
</evidence>
<evidence type="ECO:0000313" key="5">
    <source>
        <dbReference type="WBParaSite" id="HPLM_0000005201-mRNA-1"/>
    </source>
</evidence>
<feature type="compositionally biased region" description="Basic and acidic residues" evidence="2">
    <location>
        <begin position="39"/>
        <end position="49"/>
    </location>
</feature>
<dbReference type="Proteomes" id="UP000268014">
    <property type="component" value="Unassembled WGS sequence"/>
</dbReference>
<keyword evidence="4" id="KW-1185">Reference proteome</keyword>
<evidence type="ECO:0000256" key="1">
    <source>
        <dbReference type="SAM" id="Coils"/>
    </source>
</evidence>
<name>A0A0N4VRZ7_HAEPC</name>
<reference evidence="5" key="1">
    <citation type="submission" date="2017-02" db="UniProtKB">
        <authorList>
            <consortium name="WormBaseParasite"/>
        </authorList>
    </citation>
    <scope>IDENTIFICATION</scope>
</reference>
<dbReference type="EMBL" id="UZAF01000019">
    <property type="protein sequence ID" value="VDO04232.1"/>
    <property type="molecule type" value="Genomic_DNA"/>
</dbReference>
<proteinExistence type="predicted"/>
<dbReference type="WBParaSite" id="HPLM_0000005201-mRNA-1">
    <property type="protein sequence ID" value="HPLM_0000005201-mRNA-1"/>
    <property type="gene ID" value="HPLM_0000005201"/>
</dbReference>
<protein>
    <submittedName>
        <fullName evidence="5">Zinc finger, CCHC-type</fullName>
    </submittedName>
</protein>
<feature type="coiled-coil region" evidence="1">
    <location>
        <begin position="119"/>
        <end position="170"/>
    </location>
</feature>
<feature type="compositionally biased region" description="Basic and acidic residues" evidence="2">
    <location>
        <begin position="60"/>
        <end position="70"/>
    </location>
</feature>
<accession>A0A0N4VRZ7</accession>